<reference evidence="1" key="1">
    <citation type="submission" date="2021-06" db="EMBL/GenBank/DDBJ databases">
        <authorList>
            <person name="Kallberg Y."/>
            <person name="Tangrot J."/>
            <person name="Rosling A."/>
        </authorList>
    </citation>
    <scope>NUCLEOTIDE SEQUENCE</scope>
    <source>
        <strain evidence="1">IL203A</strain>
    </source>
</reference>
<protein>
    <submittedName>
        <fullName evidence="1">6863_t:CDS:1</fullName>
    </submittedName>
</protein>
<dbReference type="Proteomes" id="UP000789702">
    <property type="component" value="Unassembled WGS sequence"/>
</dbReference>
<name>A0ACA9LED1_9GLOM</name>
<dbReference type="EMBL" id="CAJVPU010003961">
    <property type="protein sequence ID" value="CAG8525872.1"/>
    <property type="molecule type" value="Genomic_DNA"/>
</dbReference>
<proteinExistence type="predicted"/>
<sequence>MCKRPCFGKLLNYDNWYTPKKVKEKSEKEEISSTAQKPSSVKFWCSFLNNVKSYQIDTNIKQYASPYFKEYDKIYDISKEDVRGELKNNILDNLHILTSSRNPVNVFKRISKEDR</sequence>
<gene>
    <name evidence="1" type="ORF">DHETER_LOCUS4139</name>
</gene>
<accession>A0ACA9LED1</accession>
<evidence type="ECO:0000313" key="2">
    <source>
        <dbReference type="Proteomes" id="UP000789702"/>
    </source>
</evidence>
<evidence type="ECO:0000313" key="1">
    <source>
        <dbReference type="EMBL" id="CAG8525872.1"/>
    </source>
</evidence>
<keyword evidence="2" id="KW-1185">Reference proteome</keyword>
<comment type="caution">
    <text evidence="1">The sequence shown here is derived from an EMBL/GenBank/DDBJ whole genome shotgun (WGS) entry which is preliminary data.</text>
</comment>
<organism evidence="1 2">
    <name type="scientific">Dentiscutata heterogama</name>
    <dbReference type="NCBI Taxonomy" id="1316150"/>
    <lineage>
        <taxon>Eukaryota</taxon>
        <taxon>Fungi</taxon>
        <taxon>Fungi incertae sedis</taxon>
        <taxon>Mucoromycota</taxon>
        <taxon>Glomeromycotina</taxon>
        <taxon>Glomeromycetes</taxon>
        <taxon>Diversisporales</taxon>
        <taxon>Gigasporaceae</taxon>
        <taxon>Dentiscutata</taxon>
    </lineage>
</organism>